<dbReference type="Pfam" id="PF13531">
    <property type="entry name" value="SBP_bac_11"/>
    <property type="match status" value="1"/>
</dbReference>
<dbReference type="GeneID" id="95982088"/>
<keyword evidence="1 3" id="KW-0732">Signal</keyword>
<evidence type="ECO:0000256" key="1">
    <source>
        <dbReference type="ARBA" id="ARBA00022729"/>
    </source>
</evidence>
<feature type="signal peptide" evidence="3">
    <location>
        <begin position="1"/>
        <end position="18"/>
    </location>
</feature>
<accession>A0ABR3QF10</accession>
<dbReference type="RefSeq" id="XP_069213233.1">
    <property type="nucleotide sequence ID" value="XM_069349689.1"/>
</dbReference>
<dbReference type="Proteomes" id="UP001565368">
    <property type="component" value="Unassembled WGS sequence"/>
</dbReference>
<feature type="compositionally biased region" description="Low complexity" evidence="2">
    <location>
        <begin position="17"/>
        <end position="49"/>
    </location>
</feature>
<evidence type="ECO:0008006" key="6">
    <source>
        <dbReference type="Google" id="ProtNLM"/>
    </source>
</evidence>
<gene>
    <name evidence="4" type="ORF">Q8F55_001045</name>
</gene>
<evidence type="ECO:0000313" key="5">
    <source>
        <dbReference type="Proteomes" id="UP001565368"/>
    </source>
</evidence>
<evidence type="ECO:0000256" key="2">
    <source>
        <dbReference type="SAM" id="MobiDB-lite"/>
    </source>
</evidence>
<proteinExistence type="predicted"/>
<protein>
    <recommendedName>
        <fullName evidence="6">ABC-type Fe3+ transport system</fullName>
    </recommendedName>
</protein>
<sequence>MRPSLLALALAAVASAAAAPNSNSTATAAPSSTTAPNSTASSPAPNPTAGADSADETRTLEQLHAAALAEGGRVTLWHGGDLTNGGDDLKAAFEARFPGVVLNVTIDLSKYHDGRVDSALADAGELPDSVILQTLHDYPRWDSERALLRYRPAGFSAIDNAYKDPWGAWYGVYVYSWSFVSSTAKTNATLAAWDDFLAPELRDKLVLTYPNDDDAVLYLFDLLLRAYGEEWLDRLLAQNPRWVRGTGTPALMVANASYPYAATFTSDVGWAAPPGLRVAKPSVGPFVSWAQTAAILQDAPHPEAAKLLHNYILSPEYQNGTGWQVRRDLPLPDGFPWAPLEDMHNTNPVDFARWMQDRGRVERLRFWFENRLGTAQGVSPLVDPWS</sequence>
<dbReference type="PANTHER" id="PTHR30006:SF2">
    <property type="entry name" value="ABC TRANSPORTER SUBSTRATE-BINDING PROTEIN"/>
    <property type="match status" value="1"/>
</dbReference>
<dbReference type="SUPFAM" id="SSF53850">
    <property type="entry name" value="Periplasmic binding protein-like II"/>
    <property type="match status" value="1"/>
</dbReference>
<reference evidence="4 5" key="1">
    <citation type="submission" date="2023-08" db="EMBL/GenBank/DDBJ databases">
        <title>Annotated Genome Sequence of Vanrija albida AlHP1.</title>
        <authorList>
            <person name="Herzog R."/>
        </authorList>
    </citation>
    <scope>NUCLEOTIDE SEQUENCE [LARGE SCALE GENOMIC DNA]</scope>
    <source>
        <strain evidence="4 5">AlHP1</strain>
    </source>
</reference>
<evidence type="ECO:0000256" key="3">
    <source>
        <dbReference type="SAM" id="SignalP"/>
    </source>
</evidence>
<dbReference type="EMBL" id="JBBXJM010000001">
    <property type="protein sequence ID" value="KAL1413289.1"/>
    <property type="molecule type" value="Genomic_DNA"/>
</dbReference>
<keyword evidence="5" id="KW-1185">Reference proteome</keyword>
<name>A0ABR3QF10_9TREE</name>
<comment type="caution">
    <text evidence="4">The sequence shown here is derived from an EMBL/GenBank/DDBJ whole genome shotgun (WGS) entry which is preliminary data.</text>
</comment>
<feature type="chain" id="PRO_5045280636" description="ABC-type Fe3+ transport system" evidence="3">
    <location>
        <begin position="19"/>
        <end position="386"/>
    </location>
</feature>
<feature type="region of interest" description="Disordered" evidence="2">
    <location>
        <begin position="17"/>
        <end position="56"/>
    </location>
</feature>
<dbReference type="Gene3D" id="3.40.190.10">
    <property type="entry name" value="Periplasmic binding protein-like II"/>
    <property type="match status" value="2"/>
</dbReference>
<dbReference type="PANTHER" id="PTHR30006">
    <property type="entry name" value="THIAMINE-BINDING PERIPLASMIC PROTEIN-RELATED"/>
    <property type="match status" value="1"/>
</dbReference>
<organism evidence="4 5">
    <name type="scientific">Vanrija albida</name>
    <dbReference type="NCBI Taxonomy" id="181172"/>
    <lineage>
        <taxon>Eukaryota</taxon>
        <taxon>Fungi</taxon>
        <taxon>Dikarya</taxon>
        <taxon>Basidiomycota</taxon>
        <taxon>Agaricomycotina</taxon>
        <taxon>Tremellomycetes</taxon>
        <taxon>Trichosporonales</taxon>
        <taxon>Trichosporonaceae</taxon>
        <taxon>Vanrija</taxon>
    </lineage>
</organism>
<evidence type="ECO:0000313" key="4">
    <source>
        <dbReference type="EMBL" id="KAL1413289.1"/>
    </source>
</evidence>